<name>A0A1I8BK24_MELHA</name>
<dbReference type="Proteomes" id="UP000095281">
    <property type="component" value="Unplaced"/>
</dbReference>
<accession>A0A1I8BK24</accession>
<dbReference type="WBParaSite" id="MhA1_Contig2807.frz3.gene2">
    <property type="protein sequence ID" value="MhA1_Contig2807.frz3.gene2"/>
    <property type="gene ID" value="MhA1_Contig2807.frz3.gene2"/>
</dbReference>
<keyword evidence="2" id="KW-0812">Transmembrane</keyword>
<feature type="transmembrane region" description="Helical" evidence="2">
    <location>
        <begin position="329"/>
        <end position="353"/>
    </location>
</feature>
<keyword evidence="2" id="KW-1133">Transmembrane helix</keyword>
<dbReference type="AlphaFoldDB" id="A0A1I8BK24"/>
<sequence length="354" mass="41744">MLKEIIKNKNNKKSEEIYKIIEIIIKEAKIFTNSNKIEKPLEINKNKNEMNNWSNIRKCEGNINNKSIQIFLNKKKLFNDRKKRELKSTMRYSSNSKTNLINQKMVVLAYYFLFGTVYIGVFVSLISRQLLWNIRCTVPDFSWFRERWPFRQRENNEIEMTNQTNLNQNIPQQQNPQLINFPDGHPPSNSDNQSDPSVQIDNSDDDDSEFDRSVNQMAINIQPRKRRDIHNYVKKNKEIIKLNNPRNCFENLVKVKNGKSSFCSSKGKSLIKYVDFSANKNNKNSFLSLISPKCKNYQKFNFLNGENKRRNKRDILENLREAWENCGHFIAIIWMTANIVAYIVGYVFIGIALF</sequence>
<keyword evidence="3" id="KW-1185">Reference proteome</keyword>
<organism evidence="3 4">
    <name type="scientific">Meloidogyne hapla</name>
    <name type="common">Root-knot nematode worm</name>
    <dbReference type="NCBI Taxonomy" id="6305"/>
    <lineage>
        <taxon>Eukaryota</taxon>
        <taxon>Metazoa</taxon>
        <taxon>Ecdysozoa</taxon>
        <taxon>Nematoda</taxon>
        <taxon>Chromadorea</taxon>
        <taxon>Rhabditida</taxon>
        <taxon>Tylenchina</taxon>
        <taxon>Tylenchomorpha</taxon>
        <taxon>Tylenchoidea</taxon>
        <taxon>Meloidogynidae</taxon>
        <taxon>Meloidogyninae</taxon>
        <taxon>Meloidogyne</taxon>
    </lineage>
</organism>
<feature type="compositionally biased region" description="Low complexity" evidence="1">
    <location>
        <begin position="174"/>
        <end position="201"/>
    </location>
</feature>
<reference evidence="4" key="1">
    <citation type="submission" date="2016-11" db="UniProtKB">
        <authorList>
            <consortium name="WormBaseParasite"/>
        </authorList>
    </citation>
    <scope>IDENTIFICATION</scope>
</reference>
<evidence type="ECO:0000313" key="3">
    <source>
        <dbReference type="Proteomes" id="UP000095281"/>
    </source>
</evidence>
<evidence type="ECO:0000313" key="4">
    <source>
        <dbReference type="WBParaSite" id="MhA1_Contig2807.frz3.gene2"/>
    </source>
</evidence>
<evidence type="ECO:0000256" key="2">
    <source>
        <dbReference type="SAM" id="Phobius"/>
    </source>
</evidence>
<feature type="transmembrane region" description="Helical" evidence="2">
    <location>
        <begin position="105"/>
        <end position="126"/>
    </location>
</feature>
<proteinExistence type="predicted"/>
<feature type="region of interest" description="Disordered" evidence="1">
    <location>
        <begin position="174"/>
        <end position="210"/>
    </location>
</feature>
<keyword evidence="2" id="KW-0472">Membrane</keyword>
<evidence type="ECO:0000256" key="1">
    <source>
        <dbReference type="SAM" id="MobiDB-lite"/>
    </source>
</evidence>
<protein>
    <submittedName>
        <fullName evidence="4">Uncharacterized protein</fullName>
    </submittedName>
</protein>